<dbReference type="VEuPathDB" id="FungiDB:PV09_03123"/>
<evidence type="ECO:0000313" key="4">
    <source>
        <dbReference type="Proteomes" id="UP000053259"/>
    </source>
</evidence>
<sequence length="180" mass="20798">MAEDPYGAAHHIFRHMIMLLFNIKDVNHPAVQLMDLYVMKHPQILAWSQCIAFWMLLNVLTVLFVLYCGTRMAITMMHRTLFAFWRVVRLLASQRRQEKMSKNVRRRSVHDEGIQRASVSAVAGFREETASCTDRSSEADETSKNGRSRRKASPPTISITSNAARLRWRQETAIHPTNEK</sequence>
<keyword evidence="2" id="KW-0812">Transmembrane</keyword>
<organism evidence="3 4">
    <name type="scientific">Verruconis gallopava</name>
    <dbReference type="NCBI Taxonomy" id="253628"/>
    <lineage>
        <taxon>Eukaryota</taxon>
        <taxon>Fungi</taxon>
        <taxon>Dikarya</taxon>
        <taxon>Ascomycota</taxon>
        <taxon>Pezizomycotina</taxon>
        <taxon>Dothideomycetes</taxon>
        <taxon>Pleosporomycetidae</taxon>
        <taxon>Venturiales</taxon>
        <taxon>Sympoventuriaceae</taxon>
        <taxon>Verruconis</taxon>
    </lineage>
</organism>
<dbReference type="GeneID" id="27311096"/>
<reference evidence="3 4" key="1">
    <citation type="submission" date="2015-01" db="EMBL/GenBank/DDBJ databases">
        <title>The Genome Sequence of Ochroconis gallopava CBS43764.</title>
        <authorList>
            <consortium name="The Broad Institute Genomics Platform"/>
            <person name="Cuomo C."/>
            <person name="de Hoog S."/>
            <person name="Gorbushina A."/>
            <person name="Stielow B."/>
            <person name="Teixiera M."/>
            <person name="Abouelleil A."/>
            <person name="Chapman S.B."/>
            <person name="Priest M."/>
            <person name="Young S.K."/>
            <person name="Wortman J."/>
            <person name="Nusbaum C."/>
            <person name="Birren B."/>
        </authorList>
    </citation>
    <scope>NUCLEOTIDE SEQUENCE [LARGE SCALE GENOMIC DNA]</scope>
    <source>
        <strain evidence="3 4">CBS 43764</strain>
    </source>
</reference>
<evidence type="ECO:0000313" key="3">
    <source>
        <dbReference type="EMBL" id="KIW05930.1"/>
    </source>
</evidence>
<dbReference type="EMBL" id="KN847536">
    <property type="protein sequence ID" value="KIW05930.1"/>
    <property type="molecule type" value="Genomic_DNA"/>
</dbReference>
<feature type="compositionally biased region" description="Basic and acidic residues" evidence="1">
    <location>
        <begin position="130"/>
        <end position="144"/>
    </location>
</feature>
<accession>A0A0D2AH97</accession>
<gene>
    <name evidence="3" type="ORF">PV09_03123</name>
</gene>
<dbReference type="AlphaFoldDB" id="A0A0D2AH97"/>
<feature type="transmembrane region" description="Helical" evidence="2">
    <location>
        <begin position="44"/>
        <end position="67"/>
    </location>
</feature>
<proteinExistence type="predicted"/>
<feature type="compositionally biased region" description="Basic and acidic residues" evidence="1">
    <location>
        <begin position="168"/>
        <end position="180"/>
    </location>
</feature>
<keyword evidence="2" id="KW-1133">Transmembrane helix</keyword>
<dbReference type="InParanoid" id="A0A0D2AH97"/>
<dbReference type="Proteomes" id="UP000053259">
    <property type="component" value="Unassembled WGS sequence"/>
</dbReference>
<evidence type="ECO:0000256" key="2">
    <source>
        <dbReference type="SAM" id="Phobius"/>
    </source>
</evidence>
<keyword evidence="2" id="KW-0472">Membrane</keyword>
<evidence type="ECO:0000256" key="1">
    <source>
        <dbReference type="SAM" id="MobiDB-lite"/>
    </source>
</evidence>
<dbReference type="HOGENOM" id="CLU_1497355_0_0_1"/>
<keyword evidence="4" id="KW-1185">Reference proteome</keyword>
<feature type="region of interest" description="Disordered" evidence="1">
    <location>
        <begin position="130"/>
        <end position="180"/>
    </location>
</feature>
<name>A0A0D2AH97_9PEZI</name>
<dbReference type="RefSeq" id="XP_016215799.1">
    <property type="nucleotide sequence ID" value="XM_016356276.1"/>
</dbReference>
<protein>
    <submittedName>
        <fullName evidence="3">Uncharacterized protein</fullName>
    </submittedName>
</protein>